<accession>A0AA36HCB8</accession>
<feature type="transmembrane region" description="Helical" evidence="2">
    <location>
        <begin position="20"/>
        <end position="40"/>
    </location>
</feature>
<name>A0AA36HCB8_CYLNA</name>
<feature type="region of interest" description="Disordered" evidence="1">
    <location>
        <begin position="51"/>
        <end position="149"/>
    </location>
</feature>
<evidence type="ECO:0000313" key="4">
    <source>
        <dbReference type="Proteomes" id="UP001176961"/>
    </source>
</evidence>
<feature type="compositionally biased region" description="Basic and acidic residues" evidence="1">
    <location>
        <begin position="288"/>
        <end position="305"/>
    </location>
</feature>
<protein>
    <submittedName>
        <fullName evidence="3">Uncharacterized protein</fullName>
    </submittedName>
</protein>
<evidence type="ECO:0000256" key="1">
    <source>
        <dbReference type="SAM" id="MobiDB-lite"/>
    </source>
</evidence>
<evidence type="ECO:0000313" key="3">
    <source>
        <dbReference type="EMBL" id="CAJ0607963.1"/>
    </source>
</evidence>
<keyword evidence="2" id="KW-0472">Membrane</keyword>
<comment type="caution">
    <text evidence="3">The sequence shown here is derived from an EMBL/GenBank/DDBJ whole genome shotgun (WGS) entry which is preliminary data.</text>
</comment>
<sequence length="313" mass="34854">MVGLAGQSMPVSNFLLFHCTNLYLIVMLIYINNLIFLLIAKKKMKAQSSREVALQKLRPMQKRATKSPAVKPKTPHTAPKGGSTSASKAKTTPSVSIAYSKPKESPRPLPKARSTSKESPRKLLKARSTPKESPRPSPKAFSTSKGKSVHVIPLAYGKSKESESLNTFKKQKRKELTMERIQYLMDRTQDVPDSEQANKKLEGKLDDLILFSKTANSVDISDVTQKTRETKDEEDLSSHLASSLTKSQGSKESAEAVIVPNTKETKLPAKAPQPKKSPPKKLPRAPKGHHEEELREMEEFMEKELPTTYLPPQ</sequence>
<organism evidence="3 4">
    <name type="scientific">Cylicocyclus nassatus</name>
    <name type="common">Nematode worm</name>
    <dbReference type="NCBI Taxonomy" id="53992"/>
    <lineage>
        <taxon>Eukaryota</taxon>
        <taxon>Metazoa</taxon>
        <taxon>Ecdysozoa</taxon>
        <taxon>Nematoda</taxon>
        <taxon>Chromadorea</taxon>
        <taxon>Rhabditida</taxon>
        <taxon>Rhabditina</taxon>
        <taxon>Rhabditomorpha</taxon>
        <taxon>Strongyloidea</taxon>
        <taxon>Strongylidae</taxon>
        <taxon>Cylicocyclus</taxon>
    </lineage>
</organism>
<feature type="region of interest" description="Disordered" evidence="1">
    <location>
        <begin position="216"/>
        <end position="313"/>
    </location>
</feature>
<feature type="compositionally biased region" description="Basic residues" evidence="1">
    <location>
        <begin position="277"/>
        <end position="287"/>
    </location>
</feature>
<proteinExistence type="predicted"/>
<keyword evidence="2" id="KW-1133">Transmembrane helix</keyword>
<dbReference type="Proteomes" id="UP001176961">
    <property type="component" value="Unassembled WGS sequence"/>
</dbReference>
<evidence type="ECO:0000256" key="2">
    <source>
        <dbReference type="SAM" id="Phobius"/>
    </source>
</evidence>
<dbReference type="AlphaFoldDB" id="A0AA36HCB8"/>
<gene>
    <name evidence="3" type="ORF">CYNAS_LOCUS19946</name>
</gene>
<dbReference type="EMBL" id="CATQJL010000316">
    <property type="protein sequence ID" value="CAJ0607963.1"/>
    <property type="molecule type" value="Genomic_DNA"/>
</dbReference>
<reference evidence="3" key="1">
    <citation type="submission" date="2023-07" db="EMBL/GenBank/DDBJ databases">
        <authorList>
            <consortium name="CYATHOMIX"/>
        </authorList>
    </citation>
    <scope>NUCLEOTIDE SEQUENCE</scope>
    <source>
        <strain evidence="3">N/A</strain>
    </source>
</reference>
<keyword evidence="4" id="KW-1185">Reference proteome</keyword>
<feature type="compositionally biased region" description="Low complexity" evidence="1">
    <location>
        <begin position="78"/>
        <end position="94"/>
    </location>
</feature>
<feature type="compositionally biased region" description="Polar residues" evidence="1">
    <location>
        <begin position="239"/>
        <end position="251"/>
    </location>
</feature>
<keyword evidence="2" id="KW-0812">Transmembrane</keyword>